<evidence type="ECO:0000256" key="3">
    <source>
        <dbReference type="ARBA" id="ARBA00007866"/>
    </source>
</evidence>
<dbReference type="InterPro" id="IPR002429">
    <property type="entry name" value="CcO_II-like_C"/>
</dbReference>
<evidence type="ECO:0000259" key="21">
    <source>
        <dbReference type="PROSITE" id="PS50857"/>
    </source>
</evidence>
<dbReference type="PANTHER" id="PTHR22888:SF9">
    <property type="entry name" value="CYTOCHROME C OXIDASE SUBUNIT 2"/>
    <property type="match status" value="1"/>
</dbReference>
<dbReference type="AlphaFoldDB" id="A0A158IWV4"/>
<dbReference type="InterPro" id="IPR034236">
    <property type="entry name" value="CuRO_CcO_Caa3_II"/>
</dbReference>
<dbReference type="NCBIfam" id="TIGR02866">
    <property type="entry name" value="CoxB"/>
    <property type="match status" value="1"/>
</dbReference>
<dbReference type="Proteomes" id="UP000054977">
    <property type="component" value="Unassembled WGS sequence"/>
</dbReference>
<feature type="transmembrane region" description="Helical" evidence="20">
    <location>
        <begin position="116"/>
        <end position="137"/>
    </location>
</feature>
<keyword evidence="5" id="KW-0813">Transport</keyword>
<keyword evidence="13 19" id="KW-0408">Iron</keyword>
<keyword evidence="24" id="KW-1185">Reference proteome</keyword>
<evidence type="ECO:0000256" key="7">
    <source>
        <dbReference type="ARBA" id="ARBA00022660"/>
    </source>
</evidence>
<evidence type="ECO:0000259" key="22">
    <source>
        <dbReference type="PROSITE" id="PS51007"/>
    </source>
</evidence>
<keyword evidence="9 19" id="KW-0479">Metal-binding</keyword>
<dbReference type="PROSITE" id="PS00078">
    <property type="entry name" value="COX2"/>
    <property type="match status" value="1"/>
</dbReference>
<accession>A0A158IWV4</accession>
<evidence type="ECO:0000313" key="24">
    <source>
        <dbReference type="Proteomes" id="UP000054977"/>
    </source>
</evidence>
<dbReference type="Pfam" id="PF00116">
    <property type="entry name" value="COX2"/>
    <property type="match status" value="1"/>
</dbReference>
<dbReference type="GO" id="GO:0005507">
    <property type="term" value="F:copper ion binding"/>
    <property type="evidence" value="ECO:0007669"/>
    <property type="project" value="InterPro"/>
</dbReference>
<keyword evidence="11" id="KW-0249">Electron transport</keyword>
<proteinExistence type="inferred from homology"/>
<comment type="catalytic activity">
    <reaction evidence="18">
        <text>4 Fe(II)-[cytochrome c] + O2 + 8 H(+)(in) = 4 Fe(III)-[cytochrome c] + 2 H2O + 4 H(+)(out)</text>
        <dbReference type="Rhea" id="RHEA:11436"/>
        <dbReference type="Rhea" id="RHEA-COMP:10350"/>
        <dbReference type="Rhea" id="RHEA-COMP:14399"/>
        <dbReference type="ChEBI" id="CHEBI:15377"/>
        <dbReference type="ChEBI" id="CHEBI:15378"/>
        <dbReference type="ChEBI" id="CHEBI:15379"/>
        <dbReference type="ChEBI" id="CHEBI:29033"/>
        <dbReference type="ChEBI" id="CHEBI:29034"/>
        <dbReference type="EC" id="7.1.1.9"/>
    </reaction>
</comment>
<evidence type="ECO:0000256" key="20">
    <source>
        <dbReference type="SAM" id="Phobius"/>
    </source>
</evidence>
<dbReference type="SUPFAM" id="SSF46626">
    <property type="entry name" value="Cytochrome c"/>
    <property type="match status" value="1"/>
</dbReference>
<keyword evidence="7" id="KW-0679">Respiratory chain</keyword>
<dbReference type="GO" id="GO:0016020">
    <property type="term" value="C:membrane"/>
    <property type="evidence" value="ECO:0007669"/>
    <property type="project" value="UniProtKB-SubCell"/>
</dbReference>
<dbReference type="SUPFAM" id="SSF49503">
    <property type="entry name" value="Cupredoxins"/>
    <property type="match status" value="1"/>
</dbReference>
<protein>
    <recommendedName>
        <fullName evidence="4">cytochrome-c oxidase</fullName>
        <ecNumber evidence="4">7.1.1.9</ecNumber>
    </recommendedName>
    <alternativeName>
        <fullName evidence="17">Cytochrome aa3 subunit 2</fullName>
    </alternativeName>
</protein>
<feature type="domain" description="Cytochrome oxidase subunit II copper A binding" evidence="21">
    <location>
        <begin position="151"/>
        <end position="267"/>
    </location>
</feature>
<evidence type="ECO:0000256" key="19">
    <source>
        <dbReference type="PROSITE-ProRule" id="PRU00433"/>
    </source>
</evidence>
<keyword evidence="10" id="KW-1278">Translocase</keyword>
<dbReference type="InterPro" id="IPR036257">
    <property type="entry name" value="Cyt_c_oxidase_su2_TM_sf"/>
</dbReference>
<dbReference type="InterPro" id="IPR045187">
    <property type="entry name" value="CcO_II"/>
</dbReference>
<evidence type="ECO:0000256" key="9">
    <source>
        <dbReference type="ARBA" id="ARBA00022723"/>
    </source>
</evidence>
<evidence type="ECO:0000256" key="6">
    <source>
        <dbReference type="ARBA" id="ARBA00022617"/>
    </source>
</evidence>
<organism evidence="23 24">
    <name type="scientific">Caballeronia humi</name>
    <dbReference type="NCBI Taxonomy" id="326474"/>
    <lineage>
        <taxon>Bacteria</taxon>
        <taxon>Pseudomonadati</taxon>
        <taxon>Pseudomonadota</taxon>
        <taxon>Betaproteobacteria</taxon>
        <taxon>Burkholderiales</taxon>
        <taxon>Burkholderiaceae</taxon>
        <taxon>Caballeronia</taxon>
    </lineage>
</organism>
<evidence type="ECO:0000256" key="13">
    <source>
        <dbReference type="ARBA" id="ARBA00023004"/>
    </source>
</evidence>
<dbReference type="PROSITE" id="PS51007">
    <property type="entry name" value="CYTC"/>
    <property type="match status" value="1"/>
</dbReference>
<comment type="caution">
    <text evidence="23">The sequence shown here is derived from an EMBL/GenBank/DDBJ whole genome shotgun (WGS) entry which is preliminary data.</text>
</comment>
<dbReference type="GO" id="GO:0004129">
    <property type="term" value="F:cytochrome-c oxidase activity"/>
    <property type="evidence" value="ECO:0007669"/>
    <property type="project" value="UniProtKB-EC"/>
</dbReference>
<dbReference type="InterPro" id="IPR009056">
    <property type="entry name" value="Cyt_c-like_dom"/>
</dbReference>
<dbReference type="GO" id="GO:0020037">
    <property type="term" value="F:heme binding"/>
    <property type="evidence" value="ECO:0007669"/>
    <property type="project" value="InterPro"/>
</dbReference>
<evidence type="ECO:0000256" key="11">
    <source>
        <dbReference type="ARBA" id="ARBA00022982"/>
    </source>
</evidence>
<evidence type="ECO:0000256" key="8">
    <source>
        <dbReference type="ARBA" id="ARBA00022692"/>
    </source>
</evidence>
<dbReference type="STRING" id="326474.AWB65_05459"/>
<evidence type="ECO:0000256" key="5">
    <source>
        <dbReference type="ARBA" id="ARBA00022448"/>
    </source>
</evidence>
<evidence type="ECO:0000256" key="15">
    <source>
        <dbReference type="ARBA" id="ARBA00023136"/>
    </source>
</evidence>
<dbReference type="InterPro" id="IPR036909">
    <property type="entry name" value="Cyt_c-like_dom_sf"/>
</dbReference>
<feature type="domain" description="Cytochrome c" evidence="22">
    <location>
        <begin position="278"/>
        <end position="369"/>
    </location>
</feature>
<dbReference type="GO" id="GO:0016491">
    <property type="term" value="F:oxidoreductase activity"/>
    <property type="evidence" value="ECO:0007669"/>
    <property type="project" value="InterPro"/>
</dbReference>
<evidence type="ECO:0000313" key="23">
    <source>
        <dbReference type="EMBL" id="SAL60531.1"/>
    </source>
</evidence>
<evidence type="ECO:0000256" key="12">
    <source>
        <dbReference type="ARBA" id="ARBA00022989"/>
    </source>
</evidence>
<dbReference type="EC" id="7.1.1.9" evidence="4"/>
<evidence type="ECO:0000256" key="10">
    <source>
        <dbReference type="ARBA" id="ARBA00022967"/>
    </source>
</evidence>
<evidence type="ECO:0000256" key="2">
    <source>
        <dbReference type="ARBA" id="ARBA00004418"/>
    </source>
</evidence>
<sequence length="369" mass="40014">MSQPFGRRASRRPDLPHGMSPCRRRIQLTSYGAFLLWVDLGCLPHAAVAAPAQSVFAPAGVQAARILDLWHLTLAVCSIVFAAVLSACFIALLRAPQARRDTPPDLYSIESPEPRLRRSVIVATVISAVLLFGLVLADVLTDRALSRLPAANAVHIELTGHQWWWEAHYLSDDGTPGFTLANELHVPVGRPVVVSLVAADVIHTFWAPNLHGKKDMIPGRNATIEFRADRAGTYRGQCAEFCGHEHALMAFLVVADPPADYNAWAARQREGARAPSSDLEAHGQQLFMMGTCARCHAIEGTSATGRLGPDLTHLASRRTLAAGTLTNDRESLAHWITDPRALKPAAMMPPTHLAPADLQALVAYLGTLQ</sequence>
<evidence type="ECO:0000256" key="1">
    <source>
        <dbReference type="ARBA" id="ARBA00004141"/>
    </source>
</evidence>
<comment type="function">
    <text evidence="16">Subunits I and II form the functional core of the enzyme complex. Electrons originating in cytochrome c are transferred via heme a and Cu(A) to the binuclear center formed by heme a3 and Cu(B).</text>
</comment>
<evidence type="ECO:0000256" key="4">
    <source>
        <dbReference type="ARBA" id="ARBA00012949"/>
    </source>
</evidence>
<dbReference type="CDD" id="cd04213">
    <property type="entry name" value="CuRO_CcO_Caa3_II"/>
    <property type="match status" value="1"/>
</dbReference>
<dbReference type="InterPro" id="IPR014222">
    <property type="entry name" value="Cyt_c_oxidase_su2"/>
</dbReference>
<comment type="similarity">
    <text evidence="3">Belongs to the cytochrome c oxidase subunit 2 family.</text>
</comment>
<evidence type="ECO:0000256" key="17">
    <source>
        <dbReference type="ARBA" id="ARBA00031399"/>
    </source>
</evidence>
<evidence type="ECO:0000256" key="16">
    <source>
        <dbReference type="ARBA" id="ARBA00024688"/>
    </source>
</evidence>
<dbReference type="Pfam" id="PF00034">
    <property type="entry name" value="Cytochrom_C"/>
    <property type="match status" value="1"/>
</dbReference>
<dbReference type="PANTHER" id="PTHR22888">
    <property type="entry name" value="CYTOCHROME C OXIDASE, SUBUNIT II"/>
    <property type="match status" value="1"/>
</dbReference>
<comment type="subcellular location">
    <subcellularLocation>
        <location evidence="1">Membrane</location>
        <topology evidence="1">Multi-pass membrane protein</topology>
    </subcellularLocation>
    <subcellularLocation>
        <location evidence="2">Periplasm</location>
    </subcellularLocation>
</comment>
<feature type="transmembrane region" description="Helical" evidence="20">
    <location>
        <begin position="73"/>
        <end position="95"/>
    </location>
</feature>
<gene>
    <name evidence="23" type="ORF">AWB65_05459</name>
</gene>
<evidence type="ECO:0000256" key="18">
    <source>
        <dbReference type="ARBA" id="ARBA00047816"/>
    </source>
</evidence>
<keyword evidence="8 20" id="KW-0812">Transmembrane</keyword>
<keyword evidence="6 19" id="KW-0349">Heme</keyword>
<name>A0A158IWV4_9BURK</name>
<dbReference type="PROSITE" id="PS50857">
    <property type="entry name" value="COX2_CUA"/>
    <property type="match status" value="1"/>
</dbReference>
<reference evidence="23" key="1">
    <citation type="submission" date="2016-01" db="EMBL/GenBank/DDBJ databases">
        <authorList>
            <person name="Peeters C."/>
        </authorList>
    </citation>
    <scope>NUCLEOTIDE SEQUENCE [LARGE SCALE GENOMIC DNA]</scope>
    <source>
        <strain evidence="23">LMG 22934</strain>
    </source>
</reference>
<evidence type="ECO:0000256" key="14">
    <source>
        <dbReference type="ARBA" id="ARBA00023008"/>
    </source>
</evidence>
<keyword evidence="14" id="KW-0186">Copper</keyword>
<dbReference type="Gene3D" id="2.60.40.420">
    <property type="entry name" value="Cupredoxins - blue copper proteins"/>
    <property type="match status" value="1"/>
</dbReference>
<dbReference type="Gene3D" id="1.10.287.90">
    <property type="match status" value="1"/>
</dbReference>
<dbReference type="InterPro" id="IPR008972">
    <property type="entry name" value="Cupredoxin"/>
</dbReference>
<dbReference type="GO" id="GO:0042773">
    <property type="term" value="P:ATP synthesis coupled electron transport"/>
    <property type="evidence" value="ECO:0007669"/>
    <property type="project" value="TreeGrafter"/>
</dbReference>
<dbReference type="EMBL" id="FCNW02000045">
    <property type="protein sequence ID" value="SAL60531.1"/>
    <property type="molecule type" value="Genomic_DNA"/>
</dbReference>
<dbReference type="GO" id="GO:0042597">
    <property type="term" value="C:periplasmic space"/>
    <property type="evidence" value="ECO:0007669"/>
    <property type="project" value="UniProtKB-SubCell"/>
</dbReference>
<keyword evidence="15 20" id="KW-0472">Membrane</keyword>
<dbReference type="InterPro" id="IPR001505">
    <property type="entry name" value="Copper_CuA"/>
</dbReference>
<keyword evidence="12 20" id="KW-1133">Transmembrane helix</keyword>